<dbReference type="EMBL" id="GBXM01042444">
    <property type="protein sequence ID" value="JAH66133.1"/>
    <property type="molecule type" value="Transcribed_RNA"/>
</dbReference>
<reference evidence="1" key="2">
    <citation type="journal article" date="2015" name="Fish Shellfish Immunol.">
        <title>Early steps in the European eel (Anguilla anguilla)-Vibrio vulnificus interaction in the gills: Role of the RtxA13 toxin.</title>
        <authorList>
            <person name="Callol A."/>
            <person name="Pajuelo D."/>
            <person name="Ebbesson L."/>
            <person name="Teles M."/>
            <person name="MacKenzie S."/>
            <person name="Amaro C."/>
        </authorList>
    </citation>
    <scope>NUCLEOTIDE SEQUENCE</scope>
</reference>
<evidence type="ECO:0000313" key="1">
    <source>
        <dbReference type="EMBL" id="JAH66133.1"/>
    </source>
</evidence>
<sequence>MVGAHPLLPWSDHKACGSRSTVFEPGSTVTLVGFRL</sequence>
<organism evidence="1">
    <name type="scientific">Anguilla anguilla</name>
    <name type="common">European freshwater eel</name>
    <name type="synonym">Muraena anguilla</name>
    <dbReference type="NCBI Taxonomy" id="7936"/>
    <lineage>
        <taxon>Eukaryota</taxon>
        <taxon>Metazoa</taxon>
        <taxon>Chordata</taxon>
        <taxon>Craniata</taxon>
        <taxon>Vertebrata</taxon>
        <taxon>Euteleostomi</taxon>
        <taxon>Actinopterygii</taxon>
        <taxon>Neopterygii</taxon>
        <taxon>Teleostei</taxon>
        <taxon>Anguilliformes</taxon>
        <taxon>Anguillidae</taxon>
        <taxon>Anguilla</taxon>
    </lineage>
</organism>
<reference evidence="1" key="1">
    <citation type="submission" date="2014-11" db="EMBL/GenBank/DDBJ databases">
        <authorList>
            <person name="Amaro Gonzalez C."/>
        </authorList>
    </citation>
    <scope>NUCLEOTIDE SEQUENCE</scope>
</reference>
<proteinExistence type="predicted"/>
<name>A0A0E9UMD7_ANGAN</name>
<accession>A0A0E9UMD7</accession>
<dbReference type="AlphaFoldDB" id="A0A0E9UMD7"/>
<protein>
    <submittedName>
        <fullName evidence="1">Uncharacterized protein</fullName>
    </submittedName>
</protein>